<evidence type="ECO:0008006" key="3">
    <source>
        <dbReference type="Google" id="ProtNLM"/>
    </source>
</evidence>
<reference evidence="1" key="1">
    <citation type="submission" date="2023-03" db="EMBL/GenBank/DDBJ databases">
        <title>Mating type loci evolution in Malassezia.</title>
        <authorList>
            <person name="Coelho M.A."/>
        </authorList>
    </citation>
    <scope>NUCLEOTIDE SEQUENCE</scope>
    <source>
        <strain evidence="1">CBS 14135</strain>
    </source>
</reference>
<name>A0AAF0DVQ7_9BASI</name>
<organism evidence="1 2">
    <name type="scientific">Malassezia brasiliensis</name>
    <dbReference type="NCBI Taxonomy" id="1821822"/>
    <lineage>
        <taxon>Eukaryota</taxon>
        <taxon>Fungi</taxon>
        <taxon>Dikarya</taxon>
        <taxon>Basidiomycota</taxon>
        <taxon>Ustilaginomycotina</taxon>
        <taxon>Malasseziomycetes</taxon>
        <taxon>Malasseziales</taxon>
        <taxon>Malasseziaceae</taxon>
        <taxon>Malassezia</taxon>
    </lineage>
</organism>
<protein>
    <recommendedName>
        <fullName evidence="3">BTB domain-containing protein</fullName>
    </recommendedName>
</protein>
<evidence type="ECO:0000313" key="2">
    <source>
        <dbReference type="Proteomes" id="UP001216638"/>
    </source>
</evidence>
<proteinExistence type="predicted"/>
<sequence>MSAPWAHAIAADAQRAWRTDLRTLEARRTTDPTVYTWALADGTECAHKGILRARLHGALASWLCPRGIRRWWSRSPRGAHAAQIVRDVVHWMYTDEGRTDLAPRLARHLRIGEAAIAACLCPLQDDLRAGQADTLDPDLCAVRCTSAHVGPLSAAAMRCVVAVVHAAHVPDVDCDALLDAADALDMLGVRHGGAWVRAEAWARALAGGAPLGPLADRGACPVPAAVLAAPAHVLQTRAAWPTLPAAVHAAVAQTPASLVVCLVATEDPASDPLAPAFVDAFPAVVHTAEWKTLIASEDLRAARLLEVLCTSLPPHLAALRYEQLVGLVELAEEPPRPTGALLEAIEAQRVRLVRHLQREWVAVRRADGFETLANWSLKELSDALDVEVHALRTRPVVTARAGPANTSVLALTSAGLGDVGAFCMRRR</sequence>
<accession>A0AAF0DVQ7</accession>
<dbReference type="EMBL" id="CP119954">
    <property type="protein sequence ID" value="WFC96664.1"/>
    <property type="molecule type" value="Genomic_DNA"/>
</dbReference>
<dbReference type="Proteomes" id="UP001216638">
    <property type="component" value="Chromosome 4"/>
</dbReference>
<gene>
    <name evidence="1" type="ORF">MBRA1_003327</name>
</gene>
<dbReference type="AlphaFoldDB" id="A0AAF0DVQ7"/>
<evidence type="ECO:0000313" key="1">
    <source>
        <dbReference type="EMBL" id="WFC96664.1"/>
    </source>
</evidence>
<keyword evidence="2" id="KW-1185">Reference proteome</keyword>